<proteinExistence type="predicted"/>
<evidence type="ECO:0000313" key="2">
    <source>
        <dbReference type="EMBL" id="MFG6463797.1"/>
    </source>
</evidence>
<dbReference type="Proteomes" id="UP001606302">
    <property type="component" value="Unassembled WGS sequence"/>
</dbReference>
<comment type="caution">
    <text evidence="2">The sequence shown here is derived from an EMBL/GenBank/DDBJ whole genome shotgun (WGS) entry which is preliminary data.</text>
</comment>
<reference evidence="2 3" key="1">
    <citation type="submission" date="2024-08" db="EMBL/GenBank/DDBJ databases">
        <authorList>
            <person name="Lu H."/>
        </authorList>
    </citation>
    <scope>NUCLEOTIDE SEQUENCE [LARGE SCALE GENOMIC DNA]</scope>
    <source>
        <strain evidence="2 3">DXS20W</strain>
    </source>
</reference>
<protein>
    <recommendedName>
        <fullName evidence="4">Addiction module protein</fullName>
    </recommendedName>
</protein>
<accession>A0ABW7GPA5</accession>
<name>A0ABW7GPA5_9BURK</name>
<sequence length="47" mass="5040">MLVEFGLALPDDAWAAEIERQLAAADRGDTPATPANDVFGRARGRAR</sequence>
<evidence type="ECO:0008006" key="4">
    <source>
        <dbReference type="Google" id="ProtNLM"/>
    </source>
</evidence>
<gene>
    <name evidence="2" type="ORF">ACG04Q_19640</name>
</gene>
<keyword evidence="3" id="KW-1185">Reference proteome</keyword>
<dbReference type="RefSeq" id="WP_394512983.1">
    <property type="nucleotide sequence ID" value="NZ_JBIGHX010000007.1"/>
</dbReference>
<feature type="region of interest" description="Disordered" evidence="1">
    <location>
        <begin position="24"/>
        <end position="47"/>
    </location>
</feature>
<evidence type="ECO:0000313" key="3">
    <source>
        <dbReference type="Proteomes" id="UP001606302"/>
    </source>
</evidence>
<organism evidence="2 3">
    <name type="scientific">Pelomonas lactea</name>
    <dbReference type="NCBI Taxonomy" id="3299030"/>
    <lineage>
        <taxon>Bacteria</taxon>
        <taxon>Pseudomonadati</taxon>
        <taxon>Pseudomonadota</taxon>
        <taxon>Betaproteobacteria</taxon>
        <taxon>Burkholderiales</taxon>
        <taxon>Sphaerotilaceae</taxon>
        <taxon>Roseateles</taxon>
    </lineage>
</organism>
<dbReference type="EMBL" id="JBIGHX010000007">
    <property type="protein sequence ID" value="MFG6463797.1"/>
    <property type="molecule type" value="Genomic_DNA"/>
</dbReference>
<evidence type="ECO:0000256" key="1">
    <source>
        <dbReference type="SAM" id="MobiDB-lite"/>
    </source>
</evidence>